<protein>
    <submittedName>
        <fullName evidence="5">ENTH domain-containing protein</fullName>
    </submittedName>
</protein>
<feature type="region of interest" description="Disordered" evidence="1">
    <location>
        <begin position="1"/>
        <end position="22"/>
    </location>
</feature>
<dbReference type="GO" id="GO:0030276">
    <property type="term" value="F:clathrin binding"/>
    <property type="evidence" value="ECO:0007669"/>
    <property type="project" value="TreeGrafter"/>
</dbReference>
<dbReference type="AlphaFoldDB" id="A0A183IAA1"/>
<dbReference type="WBParaSite" id="SBAD_0000056701-mRNA-1">
    <property type="protein sequence ID" value="SBAD_0000056701-mRNA-1"/>
    <property type="gene ID" value="SBAD_0000056701"/>
</dbReference>
<dbReference type="GO" id="GO:0030125">
    <property type="term" value="C:clathrin vesicle coat"/>
    <property type="evidence" value="ECO:0007669"/>
    <property type="project" value="TreeGrafter"/>
</dbReference>
<organism evidence="5">
    <name type="scientific">Soboliphyme baturini</name>
    <dbReference type="NCBI Taxonomy" id="241478"/>
    <lineage>
        <taxon>Eukaryota</taxon>
        <taxon>Metazoa</taxon>
        <taxon>Ecdysozoa</taxon>
        <taxon>Nematoda</taxon>
        <taxon>Enoplea</taxon>
        <taxon>Dorylaimia</taxon>
        <taxon>Dioctophymatida</taxon>
        <taxon>Dioctophymatoidea</taxon>
        <taxon>Soboliphymatidae</taxon>
        <taxon>Soboliphyme</taxon>
    </lineage>
</organism>
<dbReference type="GO" id="GO:0006897">
    <property type="term" value="P:endocytosis"/>
    <property type="evidence" value="ECO:0007669"/>
    <property type="project" value="TreeGrafter"/>
</dbReference>
<dbReference type="GO" id="GO:0005886">
    <property type="term" value="C:plasma membrane"/>
    <property type="evidence" value="ECO:0007669"/>
    <property type="project" value="TreeGrafter"/>
</dbReference>
<dbReference type="Gene3D" id="1.25.40.90">
    <property type="match status" value="1"/>
</dbReference>
<evidence type="ECO:0000313" key="4">
    <source>
        <dbReference type="Proteomes" id="UP000270296"/>
    </source>
</evidence>
<keyword evidence="4" id="KW-1185">Reference proteome</keyword>
<proteinExistence type="predicted"/>
<dbReference type="PANTHER" id="PTHR12276:SF45">
    <property type="entry name" value="CLATHRIN INTERACTOR 1"/>
    <property type="match status" value="1"/>
</dbReference>
<accession>A0A183IAA1</accession>
<dbReference type="EMBL" id="UZAM01001733">
    <property type="protein sequence ID" value="VDO84927.1"/>
    <property type="molecule type" value="Genomic_DNA"/>
</dbReference>
<dbReference type="Proteomes" id="UP000270296">
    <property type="component" value="Unassembled WGS sequence"/>
</dbReference>
<reference evidence="3 4" key="2">
    <citation type="submission" date="2018-11" db="EMBL/GenBank/DDBJ databases">
        <authorList>
            <consortium name="Pathogen Informatics"/>
        </authorList>
    </citation>
    <scope>NUCLEOTIDE SEQUENCE [LARGE SCALE GENOMIC DNA]</scope>
</reference>
<dbReference type="FunFam" id="1.25.40.90:FF:000006">
    <property type="entry name" value="Clathrin interactor 1"/>
    <property type="match status" value="1"/>
</dbReference>
<dbReference type="Pfam" id="PF01417">
    <property type="entry name" value="ENTH"/>
    <property type="match status" value="1"/>
</dbReference>
<name>A0A183IAA1_9BILA</name>
<dbReference type="SMART" id="SM00273">
    <property type="entry name" value="ENTH"/>
    <property type="match status" value="1"/>
</dbReference>
<dbReference type="GO" id="GO:0005543">
    <property type="term" value="F:phospholipid binding"/>
    <property type="evidence" value="ECO:0007669"/>
    <property type="project" value="TreeGrafter"/>
</dbReference>
<evidence type="ECO:0000313" key="3">
    <source>
        <dbReference type="EMBL" id="VDO84927.1"/>
    </source>
</evidence>
<dbReference type="PROSITE" id="PS50942">
    <property type="entry name" value="ENTH"/>
    <property type="match status" value="1"/>
</dbReference>
<evidence type="ECO:0000313" key="5">
    <source>
        <dbReference type="WBParaSite" id="SBAD_0000056701-mRNA-1"/>
    </source>
</evidence>
<reference evidence="5" key="1">
    <citation type="submission" date="2016-06" db="UniProtKB">
        <authorList>
            <consortium name="WormBaseParasite"/>
        </authorList>
    </citation>
    <scope>IDENTIFICATION</scope>
</reference>
<dbReference type="PANTHER" id="PTHR12276">
    <property type="entry name" value="EPSIN/ENT-RELATED"/>
    <property type="match status" value="1"/>
</dbReference>
<dbReference type="InterPro" id="IPR013809">
    <property type="entry name" value="ENTH"/>
</dbReference>
<evidence type="ECO:0000259" key="2">
    <source>
        <dbReference type="PROSITE" id="PS50942"/>
    </source>
</evidence>
<sequence length="119" mass="13999">MNYTEVESKVREATNDDPWGPTGPLMAEIAQSTNAYDQFPEVMSMLWKRMLLDSKKNWVRVYKSLILLEYLIKSASERVITNAREHLFDLRLLENYQYFDEKGKDQGYRGTSAFVIVFF</sequence>
<feature type="compositionally biased region" description="Basic and acidic residues" evidence="1">
    <location>
        <begin position="1"/>
        <end position="14"/>
    </location>
</feature>
<dbReference type="SUPFAM" id="SSF48464">
    <property type="entry name" value="ENTH/VHS domain"/>
    <property type="match status" value="1"/>
</dbReference>
<feature type="domain" description="ENTH" evidence="2">
    <location>
        <begin position="1"/>
        <end position="119"/>
    </location>
</feature>
<evidence type="ECO:0000256" key="1">
    <source>
        <dbReference type="SAM" id="MobiDB-lite"/>
    </source>
</evidence>
<dbReference type="InterPro" id="IPR008942">
    <property type="entry name" value="ENTH_VHS"/>
</dbReference>
<gene>
    <name evidence="3" type="ORF">SBAD_LOCUS545</name>
</gene>
<dbReference type="GO" id="GO:0005768">
    <property type="term" value="C:endosome"/>
    <property type="evidence" value="ECO:0007669"/>
    <property type="project" value="TreeGrafter"/>
</dbReference>
<dbReference type="OrthoDB" id="4033880at2759"/>